<dbReference type="AlphaFoldDB" id="Q5C3K4"/>
<name>Q5C3K4_SCHJA</name>
<feature type="region of interest" description="Disordered" evidence="1">
    <location>
        <begin position="1"/>
        <end position="29"/>
    </location>
</feature>
<evidence type="ECO:0000313" key="2">
    <source>
        <dbReference type="EMBL" id="AAX25771.1"/>
    </source>
</evidence>
<reference evidence="2" key="2">
    <citation type="journal article" date="2006" name="PLoS Pathog.">
        <title>New perspectives on host-parasite interplay by comparative transcriptomic and proteomic analyses of Schistosoma japonicum.</title>
        <authorList>
            <person name="Liu F."/>
            <person name="Lu J."/>
            <person name="Hu W."/>
            <person name="Wang S.Y."/>
            <person name="Cui S.J."/>
            <person name="Chi M."/>
            <person name="Yan Q."/>
            <person name="Wang X.R."/>
            <person name="Song H.D."/>
            <person name="Xu X.N."/>
            <person name="Wang J.J."/>
            <person name="Zhang X.L."/>
            <person name="Zhang X."/>
            <person name="Wang Z.Q."/>
            <person name="Xue C.L."/>
            <person name="Brindley P.J."/>
            <person name="McManus D.P."/>
            <person name="Yang P.Y."/>
            <person name="Feng Z."/>
            <person name="Chen Z."/>
            <person name="Han Z.G."/>
        </authorList>
    </citation>
    <scope>NUCLEOTIDE SEQUENCE</scope>
</reference>
<organism evidence="2">
    <name type="scientific">Schistosoma japonicum</name>
    <name type="common">Blood fluke</name>
    <dbReference type="NCBI Taxonomy" id="6182"/>
    <lineage>
        <taxon>Eukaryota</taxon>
        <taxon>Metazoa</taxon>
        <taxon>Spiralia</taxon>
        <taxon>Lophotrochozoa</taxon>
        <taxon>Platyhelminthes</taxon>
        <taxon>Trematoda</taxon>
        <taxon>Digenea</taxon>
        <taxon>Strigeidida</taxon>
        <taxon>Schistosomatoidea</taxon>
        <taxon>Schistosomatidae</taxon>
        <taxon>Schistosoma</taxon>
    </lineage>
</organism>
<evidence type="ECO:0000256" key="1">
    <source>
        <dbReference type="SAM" id="MobiDB-lite"/>
    </source>
</evidence>
<sequence>MVGAPLFESEAERNVNRVHQPPTTKSPYY</sequence>
<protein>
    <submittedName>
        <fullName evidence="2">Uncharacterized protein</fullName>
    </submittedName>
</protein>
<dbReference type="EMBL" id="AY809882">
    <property type="protein sequence ID" value="AAX25771.1"/>
    <property type="molecule type" value="mRNA"/>
</dbReference>
<reference evidence="2" key="1">
    <citation type="submission" date="2005-03" db="EMBL/GenBank/DDBJ databases">
        <authorList>
            <person name="Han Z."/>
        </authorList>
    </citation>
    <scope>NUCLEOTIDE SEQUENCE</scope>
</reference>
<proteinExistence type="evidence at transcript level"/>
<accession>Q5C3K4</accession>